<keyword evidence="4" id="KW-1185">Reference proteome</keyword>
<proteinExistence type="inferred from homology"/>
<evidence type="ECO:0000313" key="4">
    <source>
        <dbReference type="Proteomes" id="UP000008701"/>
    </source>
</evidence>
<dbReference type="PANTHER" id="PTHR10291">
    <property type="entry name" value="DEHYDRODOLICHYL DIPHOSPHATE SYNTHASE FAMILY MEMBER"/>
    <property type="match status" value="1"/>
</dbReference>
<feature type="binding site" evidence="2">
    <location>
        <position position="216"/>
    </location>
    <ligand>
        <name>substrate</name>
    </ligand>
</feature>
<dbReference type="STRING" id="290317.Cpha266_0398"/>
<dbReference type="PANTHER" id="PTHR10291:SF0">
    <property type="entry name" value="DEHYDRODOLICHYL DIPHOSPHATE SYNTHASE 2"/>
    <property type="match status" value="1"/>
</dbReference>
<keyword evidence="2" id="KW-0479">Metal-binding</keyword>
<dbReference type="NCBIfam" id="TIGR00055">
    <property type="entry name" value="uppS"/>
    <property type="match status" value="1"/>
</dbReference>
<feature type="active site" evidence="2">
    <location>
        <position position="48"/>
    </location>
</feature>
<dbReference type="HAMAP" id="MF_01139">
    <property type="entry name" value="ISPT"/>
    <property type="match status" value="1"/>
</dbReference>
<dbReference type="Pfam" id="PF01255">
    <property type="entry name" value="Prenyltransf"/>
    <property type="match status" value="1"/>
</dbReference>
<feature type="binding site" evidence="2">
    <location>
        <position position="53"/>
    </location>
    <ligand>
        <name>substrate</name>
    </ligand>
</feature>
<dbReference type="GO" id="GO:0016094">
    <property type="term" value="P:polyprenol biosynthetic process"/>
    <property type="evidence" value="ECO:0007669"/>
    <property type="project" value="TreeGrafter"/>
</dbReference>
<feature type="binding site" evidence="2">
    <location>
        <begin position="93"/>
        <end position="95"/>
    </location>
    <ligand>
        <name>substrate</name>
    </ligand>
</feature>
<comment type="subunit">
    <text evidence="2">Homodimer.</text>
</comment>
<dbReference type="InterPro" id="IPR001441">
    <property type="entry name" value="UPP_synth-like"/>
</dbReference>
<dbReference type="HOGENOM" id="CLU_038505_1_1_10"/>
<evidence type="ECO:0000256" key="1">
    <source>
        <dbReference type="ARBA" id="ARBA00022679"/>
    </source>
</evidence>
<dbReference type="InterPro" id="IPR018520">
    <property type="entry name" value="UPP_synth-like_CS"/>
</dbReference>
<dbReference type="OrthoDB" id="4191603at2"/>
<gene>
    <name evidence="3" type="ordered locus">Cpha266_0398</name>
</gene>
<dbReference type="RefSeq" id="WP_011744290.1">
    <property type="nucleotide sequence ID" value="NC_008639.1"/>
</dbReference>
<feature type="binding site" evidence="2">
    <location>
        <position position="235"/>
    </location>
    <ligand>
        <name>Mg(2+)</name>
        <dbReference type="ChEBI" id="CHEBI:18420"/>
    </ligand>
</feature>
<dbReference type="eggNOG" id="COG0020">
    <property type="taxonomic scope" value="Bacteria"/>
</dbReference>
<name>A1BDI0_CHLPD</name>
<feature type="binding site" evidence="2">
    <location>
        <position position="65"/>
    </location>
    <ligand>
        <name>substrate</name>
    </ligand>
</feature>
<dbReference type="KEGG" id="cph:Cpha266_0398"/>
<organism evidence="3 4">
    <name type="scientific">Chlorobium phaeobacteroides (strain DSM 266 / SMG 266 / 2430)</name>
    <dbReference type="NCBI Taxonomy" id="290317"/>
    <lineage>
        <taxon>Bacteria</taxon>
        <taxon>Pseudomonadati</taxon>
        <taxon>Chlorobiota</taxon>
        <taxon>Chlorobiia</taxon>
        <taxon>Chlorobiales</taxon>
        <taxon>Chlorobiaceae</taxon>
        <taxon>Chlorobium/Pelodictyon group</taxon>
        <taxon>Chlorobium</taxon>
    </lineage>
</organism>
<dbReference type="Gene3D" id="3.40.1180.10">
    <property type="entry name" value="Decaprenyl diphosphate synthase-like"/>
    <property type="match status" value="1"/>
</dbReference>
<feature type="binding site" evidence="2">
    <location>
        <begin position="222"/>
        <end position="224"/>
    </location>
    <ligand>
        <name>substrate</name>
    </ligand>
</feature>
<comment type="function">
    <text evidence="2">Catalyzes the condensation of isopentenyl diphosphate (IPP) with allylic pyrophosphates generating different type of terpenoids.</text>
</comment>
<feature type="binding site" evidence="2">
    <location>
        <position position="61"/>
    </location>
    <ligand>
        <name>substrate</name>
    </ligand>
</feature>
<comment type="cofactor">
    <cofactor evidence="2">
        <name>Mg(2+)</name>
        <dbReference type="ChEBI" id="CHEBI:18420"/>
    </cofactor>
    <text evidence="2">Binds 2 magnesium ions per subunit.</text>
</comment>
<reference evidence="3 4" key="1">
    <citation type="submission" date="2006-12" db="EMBL/GenBank/DDBJ databases">
        <title>Complete sequence of Chlorobium phaeobacteroides DSM 266.</title>
        <authorList>
            <consortium name="US DOE Joint Genome Institute"/>
            <person name="Copeland A."/>
            <person name="Lucas S."/>
            <person name="Lapidus A."/>
            <person name="Barry K."/>
            <person name="Detter J.C."/>
            <person name="Glavina del Rio T."/>
            <person name="Hammon N."/>
            <person name="Israni S."/>
            <person name="Pitluck S."/>
            <person name="Goltsman E."/>
            <person name="Schmutz J."/>
            <person name="Larimer F."/>
            <person name="Land M."/>
            <person name="Hauser L."/>
            <person name="Mikhailova N."/>
            <person name="Li T."/>
            <person name="Overmann J."/>
            <person name="Bryant D.A."/>
            <person name="Richardson P."/>
        </authorList>
    </citation>
    <scope>NUCLEOTIDE SEQUENCE [LARGE SCALE GENOMIC DNA]</scope>
    <source>
        <strain evidence="3 4">DSM 266</strain>
    </source>
</reference>
<dbReference type="Proteomes" id="UP000008701">
    <property type="component" value="Chromosome"/>
</dbReference>
<feature type="binding site" evidence="2">
    <location>
        <position position="99"/>
    </location>
    <ligand>
        <name>substrate</name>
    </ligand>
</feature>
<feature type="binding site" evidence="2">
    <location>
        <begin position="49"/>
        <end position="52"/>
    </location>
    <ligand>
        <name>substrate</name>
    </ligand>
</feature>
<keyword evidence="2" id="KW-0460">Magnesium</keyword>
<dbReference type="SUPFAM" id="SSF64005">
    <property type="entry name" value="Undecaprenyl diphosphate synthase"/>
    <property type="match status" value="1"/>
</dbReference>
<dbReference type="FunFam" id="3.40.1180.10:FF:000001">
    <property type="entry name" value="(2E,6E)-farnesyl-diphosphate-specific ditrans,polycis-undecaprenyl-diphosphate synthase"/>
    <property type="match status" value="1"/>
</dbReference>
<dbReference type="InterPro" id="IPR036424">
    <property type="entry name" value="UPP_synth-like_sf"/>
</dbReference>
<keyword evidence="1 2" id="KW-0808">Transferase</keyword>
<dbReference type="PROSITE" id="PS01066">
    <property type="entry name" value="UPP_SYNTHASE"/>
    <property type="match status" value="1"/>
</dbReference>
<dbReference type="GO" id="GO:0000287">
    <property type="term" value="F:magnesium ion binding"/>
    <property type="evidence" value="ECO:0007669"/>
    <property type="project" value="UniProtKB-UniRule"/>
</dbReference>
<dbReference type="EC" id="2.5.1.-" evidence="2"/>
<comment type="similarity">
    <text evidence="2">Belongs to the UPP synthase family.</text>
</comment>
<protein>
    <recommendedName>
        <fullName evidence="2">Isoprenyl transferase</fullName>
        <ecNumber evidence="2">2.5.1.-</ecNumber>
    </recommendedName>
</protein>
<dbReference type="CDD" id="cd00475">
    <property type="entry name" value="Cis_IPPS"/>
    <property type="match status" value="1"/>
</dbReference>
<dbReference type="GO" id="GO:0045547">
    <property type="term" value="F:ditrans,polycis-polyprenyl diphosphate synthase [(2E,6E)-farnesyl diphosphate specific] activity"/>
    <property type="evidence" value="ECO:0007669"/>
    <property type="project" value="TreeGrafter"/>
</dbReference>
<evidence type="ECO:0000313" key="3">
    <source>
        <dbReference type="EMBL" id="ABL64457.1"/>
    </source>
</evidence>
<feature type="binding site" evidence="2">
    <location>
        <position position="97"/>
    </location>
    <ligand>
        <name>substrate</name>
    </ligand>
</feature>
<dbReference type="EMBL" id="CP000492">
    <property type="protein sequence ID" value="ABL64457.1"/>
    <property type="molecule type" value="Genomic_DNA"/>
</dbReference>
<feature type="binding site" evidence="2">
    <location>
        <position position="48"/>
    </location>
    <ligand>
        <name>Mg(2+)</name>
        <dbReference type="ChEBI" id="CHEBI:18420"/>
    </ligand>
</feature>
<feature type="active site" description="Proton acceptor" evidence="2">
    <location>
        <position position="96"/>
    </location>
</feature>
<evidence type="ECO:0000256" key="2">
    <source>
        <dbReference type="HAMAP-Rule" id="MF_01139"/>
    </source>
</evidence>
<dbReference type="NCBIfam" id="NF011405">
    <property type="entry name" value="PRK14830.1"/>
    <property type="match status" value="1"/>
</dbReference>
<dbReference type="AlphaFoldDB" id="A1BDI0"/>
<accession>A1BDI0</accession>
<sequence>MARIRTMDLSPTFRSPWFTTVSDTEDKKIQADLKASCELPLHIAIIMDGNGRWAKLKGKTRIEGHIAGVDSVRDIVEASRQLGISYLTLFTFSTENWNRPEKEISALMRLLIKVLRKEARALHDNNIRLNVIGNTALLPEKVRTVLDETVVLTGHNNGLVMSIALSYSGKWDIVEACRSLAVEVKAGRVSPEMIDEHLFQSCLSTASIPDPELLIRTSGEFRISNFMLWQSAYSEIYFTKTYWPDFRRAQFYAALRDYQNRERRFGQTSEQIQKKNTANSKI</sequence>